<name>A0A1G2MRU8_9BACT</name>
<evidence type="ECO:0000256" key="6">
    <source>
        <dbReference type="SAM" id="Phobius"/>
    </source>
</evidence>
<organism evidence="8 9">
    <name type="scientific">Candidatus Taylorbacteria bacterium RIFCSPHIGHO2_02_FULL_46_13</name>
    <dbReference type="NCBI Taxonomy" id="1802312"/>
    <lineage>
        <taxon>Bacteria</taxon>
        <taxon>Candidatus Tayloriibacteriota</taxon>
    </lineage>
</organism>
<dbReference type="PANTHER" id="PTHR38459">
    <property type="entry name" value="PROPHAGE BACTOPRENOL-LINKED GLUCOSE TRANSLOCASE HOMOLOG"/>
    <property type="match status" value="1"/>
</dbReference>
<dbReference type="GO" id="GO:0000271">
    <property type="term" value="P:polysaccharide biosynthetic process"/>
    <property type="evidence" value="ECO:0007669"/>
    <property type="project" value="InterPro"/>
</dbReference>
<dbReference type="InterPro" id="IPR051401">
    <property type="entry name" value="GtrA_CellWall_Glycosyl"/>
</dbReference>
<dbReference type="GO" id="GO:0005886">
    <property type="term" value="C:plasma membrane"/>
    <property type="evidence" value="ECO:0007669"/>
    <property type="project" value="TreeGrafter"/>
</dbReference>
<evidence type="ECO:0000256" key="4">
    <source>
        <dbReference type="ARBA" id="ARBA00022989"/>
    </source>
</evidence>
<feature type="domain" description="GtrA/DPMS transmembrane" evidence="7">
    <location>
        <begin position="35"/>
        <end position="151"/>
    </location>
</feature>
<dbReference type="EMBL" id="MHRQ01000020">
    <property type="protein sequence ID" value="OHA26464.1"/>
    <property type="molecule type" value="Genomic_DNA"/>
</dbReference>
<keyword evidence="3 6" id="KW-0812">Transmembrane</keyword>
<evidence type="ECO:0000256" key="3">
    <source>
        <dbReference type="ARBA" id="ARBA00022692"/>
    </source>
</evidence>
<dbReference type="Proteomes" id="UP000177565">
    <property type="component" value="Unassembled WGS sequence"/>
</dbReference>
<reference evidence="8 9" key="1">
    <citation type="journal article" date="2016" name="Nat. Commun.">
        <title>Thousands of microbial genomes shed light on interconnected biogeochemical processes in an aquifer system.</title>
        <authorList>
            <person name="Anantharaman K."/>
            <person name="Brown C.T."/>
            <person name="Hug L.A."/>
            <person name="Sharon I."/>
            <person name="Castelle C.J."/>
            <person name="Probst A.J."/>
            <person name="Thomas B.C."/>
            <person name="Singh A."/>
            <person name="Wilkins M.J."/>
            <person name="Karaoz U."/>
            <person name="Brodie E.L."/>
            <person name="Williams K.H."/>
            <person name="Hubbard S.S."/>
            <person name="Banfield J.F."/>
        </authorList>
    </citation>
    <scope>NUCLEOTIDE SEQUENCE [LARGE SCALE GENOMIC DNA]</scope>
</reference>
<evidence type="ECO:0000313" key="8">
    <source>
        <dbReference type="EMBL" id="OHA26464.1"/>
    </source>
</evidence>
<evidence type="ECO:0000256" key="2">
    <source>
        <dbReference type="ARBA" id="ARBA00009399"/>
    </source>
</evidence>
<evidence type="ECO:0000313" key="9">
    <source>
        <dbReference type="Proteomes" id="UP000177565"/>
    </source>
</evidence>
<feature type="transmembrane region" description="Helical" evidence="6">
    <location>
        <begin position="98"/>
        <end position="119"/>
    </location>
</feature>
<keyword evidence="4 6" id="KW-1133">Transmembrane helix</keyword>
<evidence type="ECO:0000256" key="1">
    <source>
        <dbReference type="ARBA" id="ARBA00004141"/>
    </source>
</evidence>
<comment type="caution">
    <text evidence="8">The sequence shown here is derived from an EMBL/GenBank/DDBJ whole genome shotgun (WGS) entry which is preliminary data.</text>
</comment>
<comment type="subcellular location">
    <subcellularLocation>
        <location evidence="1">Membrane</location>
        <topology evidence="1">Multi-pass membrane protein</topology>
    </subcellularLocation>
</comment>
<dbReference type="PANTHER" id="PTHR38459:SF1">
    <property type="entry name" value="PROPHAGE BACTOPRENOL-LINKED GLUCOSE TRANSLOCASE HOMOLOG"/>
    <property type="match status" value="1"/>
</dbReference>
<gene>
    <name evidence="8" type="ORF">A3C06_02715</name>
</gene>
<proteinExistence type="inferred from homology"/>
<keyword evidence="5 6" id="KW-0472">Membrane</keyword>
<accession>A0A1G2MRU8</accession>
<dbReference type="Pfam" id="PF04138">
    <property type="entry name" value="GtrA_DPMS_TM"/>
    <property type="match status" value="1"/>
</dbReference>
<evidence type="ECO:0000259" key="7">
    <source>
        <dbReference type="Pfam" id="PF04138"/>
    </source>
</evidence>
<dbReference type="InterPro" id="IPR007267">
    <property type="entry name" value="GtrA_DPMS_TM"/>
</dbReference>
<dbReference type="STRING" id="1802312.A3C06_02715"/>
<feature type="transmembrane region" description="Helical" evidence="6">
    <location>
        <begin position="33"/>
        <end position="55"/>
    </location>
</feature>
<dbReference type="AlphaFoldDB" id="A0A1G2MRU8"/>
<comment type="similarity">
    <text evidence="2">Belongs to the GtrA family.</text>
</comment>
<feature type="transmembrane region" description="Helical" evidence="6">
    <location>
        <begin position="125"/>
        <end position="146"/>
    </location>
</feature>
<sequence>MISVYKKLKELWWRSVKAIHPALFELTFRFRMYLKYVIAGGSAAVVNLSSLAIFVELFRLYYLPASVLAFCLGLIASFFLQKFFTFGHTDMIVVRRQFVMYVCIAAGNLLLNTLLVYLFVDVFRIWYLFSQVLAGILIAIESFVFYRRYVFTRRG</sequence>
<protein>
    <recommendedName>
        <fullName evidence="7">GtrA/DPMS transmembrane domain-containing protein</fullName>
    </recommendedName>
</protein>
<feature type="transmembrane region" description="Helical" evidence="6">
    <location>
        <begin position="61"/>
        <end position="86"/>
    </location>
</feature>
<evidence type="ECO:0000256" key="5">
    <source>
        <dbReference type="ARBA" id="ARBA00023136"/>
    </source>
</evidence>